<dbReference type="InterPro" id="IPR003661">
    <property type="entry name" value="HisK_dim/P_dom"/>
</dbReference>
<dbReference type="Pfam" id="PF13492">
    <property type="entry name" value="GAF_3"/>
    <property type="match status" value="1"/>
</dbReference>
<dbReference type="GO" id="GO:0005886">
    <property type="term" value="C:plasma membrane"/>
    <property type="evidence" value="ECO:0007669"/>
    <property type="project" value="TreeGrafter"/>
</dbReference>
<feature type="transmembrane region" description="Helical" evidence="13">
    <location>
        <begin position="400"/>
        <end position="425"/>
    </location>
</feature>
<dbReference type="Pfam" id="PF13493">
    <property type="entry name" value="DUF4118"/>
    <property type="match status" value="1"/>
</dbReference>
<dbReference type="EMBL" id="FO704551">
    <property type="protein sequence ID" value="CDG22030.1"/>
    <property type="molecule type" value="Genomic_DNA"/>
</dbReference>
<dbReference type="AlphaFoldDB" id="A0A068R7B7"/>
<dbReference type="InterPro" id="IPR025201">
    <property type="entry name" value="KdpD_TM"/>
</dbReference>
<dbReference type="OrthoDB" id="9806130at2"/>
<dbReference type="PROSITE" id="PS50109">
    <property type="entry name" value="HIS_KIN"/>
    <property type="match status" value="1"/>
</dbReference>
<keyword evidence="9" id="KW-0067">ATP-binding</keyword>
<keyword evidence="4" id="KW-0597">Phosphoprotein</keyword>
<protein>
    <recommendedName>
        <fullName evidence="3">histidine kinase</fullName>
        <ecNumber evidence="3">2.7.13.3</ecNumber>
    </recommendedName>
</protein>
<dbReference type="SUPFAM" id="SSF52402">
    <property type="entry name" value="Adenine nucleotide alpha hydrolases-like"/>
    <property type="match status" value="1"/>
</dbReference>
<gene>
    <name evidence="15" type="primary">kdpD</name>
    <name evidence="15" type="ORF">XPG1_2374</name>
</gene>
<dbReference type="RefSeq" id="WP_045959065.1">
    <property type="nucleotide sequence ID" value="NZ_FO704551.1"/>
</dbReference>
<dbReference type="Gene3D" id="3.30.565.10">
    <property type="entry name" value="Histidine kinase-like ATPase, C-terminal domain"/>
    <property type="match status" value="1"/>
</dbReference>
<dbReference type="Gene3D" id="3.30.450.40">
    <property type="match status" value="1"/>
</dbReference>
<dbReference type="Gene3D" id="1.10.287.130">
    <property type="match status" value="1"/>
</dbReference>
<keyword evidence="8" id="KW-0418">Kinase</keyword>
<keyword evidence="11" id="KW-0902">Two-component regulatory system</keyword>
<dbReference type="PRINTS" id="PR00344">
    <property type="entry name" value="BCTRLSENSOR"/>
</dbReference>
<evidence type="ECO:0000256" key="10">
    <source>
        <dbReference type="ARBA" id="ARBA00022989"/>
    </source>
</evidence>
<dbReference type="GO" id="GO:0005737">
    <property type="term" value="C:cytoplasm"/>
    <property type="evidence" value="ECO:0007669"/>
    <property type="project" value="UniProtKB-ARBA"/>
</dbReference>
<dbReference type="InterPro" id="IPR004358">
    <property type="entry name" value="Sig_transdc_His_kin-like_C"/>
</dbReference>
<dbReference type="Gene3D" id="1.20.120.620">
    <property type="entry name" value="Backbone structure of the membrane domain of e. Coli histidine kinase receptor kdpd"/>
    <property type="match status" value="1"/>
</dbReference>
<dbReference type="NCBIfam" id="NF007793">
    <property type="entry name" value="PRK10490.1"/>
    <property type="match status" value="1"/>
</dbReference>
<evidence type="ECO:0000313" key="15">
    <source>
        <dbReference type="EMBL" id="CDG22030.1"/>
    </source>
</evidence>
<dbReference type="HOGENOM" id="CLU_000445_113_0_6"/>
<feature type="domain" description="Histidine kinase" evidence="14">
    <location>
        <begin position="676"/>
        <end position="892"/>
    </location>
</feature>
<feature type="transmembrane region" description="Helical" evidence="13">
    <location>
        <begin position="455"/>
        <end position="476"/>
    </location>
</feature>
<evidence type="ECO:0000256" key="2">
    <source>
        <dbReference type="ARBA" id="ARBA00004141"/>
    </source>
</evidence>
<dbReference type="GO" id="GO:0005524">
    <property type="term" value="F:ATP binding"/>
    <property type="evidence" value="ECO:0007669"/>
    <property type="project" value="UniProtKB-KW"/>
</dbReference>
<dbReference type="InterPro" id="IPR036890">
    <property type="entry name" value="HATPase_C_sf"/>
</dbReference>
<evidence type="ECO:0000256" key="5">
    <source>
        <dbReference type="ARBA" id="ARBA00022679"/>
    </source>
</evidence>
<dbReference type="PANTHER" id="PTHR45569">
    <property type="entry name" value="SENSOR PROTEIN KDPD"/>
    <property type="match status" value="1"/>
</dbReference>
<evidence type="ECO:0000256" key="4">
    <source>
        <dbReference type="ARBA" id="ARBA00022553"/>
    </source>
</evidence>
<proteinExistence type="predicted"/>
<keyword evidence="16" id="KW-1185">Reference proteome</keyword>
<dbReference type="Gene3D" id="3.40.50.300">
    <property type="entry name" value="P-loop containing nucleotide triphosphate hydrolases"/>
    <property type="match status" value="1"/>
</dbReference>
<organism evidence="15 16">
    <name type="scientific">Xenorhabdus poinarii G6</name>
    <dbReference type="NCBI Taxonomy" id="1354304"/>
    <lineage>
        <taxon>Bacteria</taxon>
        <taxon>Pseudomonadati</taxon>
        <taxon>Pseudomonadota</taxon>
        <taxon>Gammaproteobacteria</taxon>
        <taxon>Enterobacterales</taxon>
        <taxon>Morganellaceae</taxon>
        <taxon>Xenorhabdus</taxon>
    </lineage>
</organism>
<evidence type="ECO:0000259" key="14">
    <source>
        <dbReference type="PROSITE" id="PS50109"/>
    </source>
</evidence>
<dbReference type="SMART" id="SM00388">
    <property type="entry name" value="HisKA"/>
    <property type="match status" value="1"/>
</dbReference>
<dbReference type="FunFam" id="3.40.50.300:FF:000483">
    <property type="entry name" value="Sensor histidine kinase KdpD"/>
    <property type="match status" value="1"/>
</dbReference>
<evidence type="ECO:0000256" key="8">
    <source>
        <dbReference type="ARBA" id="ARBA00022777"/>
    </source>
</evidence>
<dbReference type="InterPro" id="IPR003018">
    <property type="entry name" value="GAF"/>
</dbReference>
<dbReference type="InterPro" id="IPR029016">
    <property type="entry name" value="GAF-like_dom_sf"/>
</dbReference>
<keyword evidence="10 13" id="KW-1133">Transmembrane helix</keyword>
<dbReference type="EC" id="2.7.13.3" evidence="3"/>
<dbReference type="InterPro" id="IPR003852">
    <property type="entry name" value="Sig_transdc_His_kinase_KdpD_N"/>
</dbReference>
<dbReference type="InterPro" id="IPR005467">
    <property type="entry name" value="His_kinase_dom"/>
</dbReference>
<dbReference type="Proteomes" id="UP000032735">
    <property type="component" value="Chromosome"/>
</dbReference>
<reference evidence="15 16" key="1">
    <citation type="submission" date="2013-07" db="EMBL/GenBank/DDBJ databases">
        <authorList>
            <person name="Genoscope - CEA"/>
        </authorList>
    </citation>
    <scope>NUCLEOTIDE SEQUENCE [LARGE SCALE GENOMIC DNA]</scope>
    <source>
        <strain evidence="15 16">G6</strain>
    </source>
</reference>
<feature type="transmembrane region" description="Helical" evidence="13">
    <location>
        <begin position="482"/>
        <end position="503"/>
    </location>
</feature>
<name>A0A068R7B7_9GAMM</name>
<dbReference type="Pfam" id="PF00512">
    <property type="entry name" value="HisKA"/>
    <property type="match status" value="1"/>
</dbReference>
<evidence type="ECO:0000256" key="7">
    <source>
        <dbReference type="ARBA" id="ARBA00022741"/>
    </source>
</evidence>
<dbReference type="Pfam" id="PF02702">
    <property type="entry name" value="KdpD"/>
    <property type="match status" value="1"/>
</dbReference>
<dbReference type="SUPFAM" id="SSF47384">
    <property type="entry name" value="Homodimeric domain of signal transducing histidine kinase"/>
    <property type="match status" value="1"/>
</dbReference>
<dbReference type="InterPro" id="IPR003594">
    <property type="entry name" value="HATPase_dom"/>
</dbReference>
<keyword evidence="7" id="KW-0547">Nucleotide-binding</keyword>
<dbReference type="InterPro" id="IPR038318">
    <property type="entry name" value="KdpD_sf"/>
</dbReference>
<dbReference type="CDD" id="cd00075">
    <property type="entry name" value="HATPase"/>
    <property type="match status" value="1"/>
</dbReference>
<keyword evidence="12 13" id="KW-0472">Membrane</keyword>
<keyword evidence="5 15" id="KW-0808">Transferase</keyword>
<dbReference type="SMART" id="SM00387">
    <property type="entry name" value="HATPase_c"/>
    <property type="match status" value="1"/>
</dbReference>
<dbReference type="InterPro" id="IPR052023">
    <property type="entry name" value="Histidine_kinase_KdpD"/>
</dbReference>
<feature type="transmembrane region" description="Helical" evidence="13">
    <location>
        <begin position="431"/>
        <end position="448"/>
    </location>
</feature>
<dbReference type="CDD" id="cd00082">
    <property type="entry name" value="HisKA"/>
    <property type="match status" value="1"/>
</dbReference>
<dbReference type="KEGG" id="xpo:XPG1_2374"/>
<evidence type="ECO:0000313" key="16">
    <source>
        <dbReference type="Proteomes" id="UP000032735"/>
    </source>
</evidence>
<dbReference type="CDD" id="cd01987">
    <property type="entry name" value="USP_KdpD-like"/>
    <property type="match status" value="1"/>
</dbReference>
<dbReference type="InterPro" id="IPR027417">
    <property type="entry name" value="P-loop_NTPase"/>
</dbReference>
<evidence type="ECO:0000256" key="11">
    <source>
        <dbReference type="ARBA" id="ARBA00023012"/>
    </source>
</evidence>
<comment type="subcellular location">
    <subcellularLocation>
        <location evidence="2">Membrane</location>
        <topology evidence="2">Multi-pass membrane protein</topology>
    </subcellularLocation>
</comment>
<dbReference type="PANTHER" id="PTHR45569:SF1">
    <property type="entry name" value="SENSOR PROTEIN KDPD"/>
    <property type="match status" value="1"/>
</dbReference>
<evidence type="ECO:0000256" key="13">
    <source>
        <dbReference type="SAM" id="Phobius"/>
    </source>
</evidence>
<accession>A0A068R7B7</accession>
<dbReference type="Pfam" id="PF02518">
    <property type="entry name" value="HATPase_c"/>
    <property type="match status" value="1"/>
</dbReference>
<dbReference type="SUPFAM" id="SSF55874">
    <property type="entry name" value="ATPase domain of HSP90 chaperone/DNA topoisomerase II/histidine kinase"/>
    <property type="match status" value="1"/>
</dbReference>
<dbReference type="InterPro" id="IPR036097">
    <property type="entry name" value="HisK_dim/P_sf"/>
</dbReference>
<evidence type="ECO:0000256" key="9">
    <source>
        <dbReference type="ARBA" id="ARBA00022840"/>
    </source>
</evidence>
<evidence type="ECO:0000256" key="3">
    <source>
        <dbReference type="ARBA" id="ARBA00012438"/>
    </source>
</evidence>
<sequence>MAQHEPQRPDPDELLTLANAKPRGKLKIFFGACAGVGKTYAMLQEAQRLLAQGLDVIVGVVETHERQETAALLKGLPQLPAKYVHHHKRRIATFDIDAALARHPAIILMDELAFSNPKGCRHPKRWQDVEELLETGIDVLTTINVQHLESLNDIVGGITGVRVRETIPDHIFDQADDVVLVDLPPDDLRQRLNDGKVYISGQAERAIEHFFRKGNLIALRELALRRTADRVDEQMRAFRDTHGREPVWHTRENLLLCIGDNAGNEKLIRKAARLAAKLNCVWHAVYVETPKLHRLPESKRHAILQSLKLAQDLGAETATLSDPHQEKAILRYAREHNLGKILIGRYYGSQPNILGFKWHRDFSERLGKLGPDLDLIIVALEDKKRGDKELKDNRTSHDKWFVPVQGFLVAVVLCVLITFFSWAFLVTLDQANLVTLYLLGVVMIALFYGRWPSVFAAFINVISFDLFFVQPHWSLAVKDMQYLLTLTVMLIVGAVVGNLTAGIRYQARIARYREQRTRHLYEITRELSKALSEEDIARISYHFLSNSFQAKTGLLLPDCHHHLYQISAHNGGQMRIDEAIAKWCFDKKQPAGAGTDTLPGVPYQLLPIATPAQVFAVLAIESPNLRQLLVPEQQRLLHIFTGLIANALERLHLARKAESAKLDAEREQLHHSLLVALSHDLRTPLTVLFDQSKVLMRDLAGGNSPYTQQVNQIHQQILSTSRLVNNLLDMARLQSGEIQLNLEWHSLEDIVDNAFRSLAYALNHYTVALSLPNDLLLYCDATLLERVFINLLENAIKYTHEKTPLGILATIEKVTSQQLHVEVWDAGTGIPPGQEKHIFEPFSYANQASPIRGIGSGLAICRSIIEIHGGKIWTANNKKGGASFHFLLPLAAPKN</sequence>
<evidence type="ECO:0000256" key="12">
    <source>
        <dbReference type="ARBA" id="ARBA00023136"/>
    </source>
</evidence>
<dbReference type="GO" id="GO:0000155">
    <property type="term" value="F:phosphorelay sensor kinase activity"/>
    <property type="evidence" value="ECO:0007669"/>
    <property type="project" value="InterPro"/>
</dbReference>
<comment type="catalytic activity">
    <reaction evidence="1">
        <text>ATP + protein L-histidine = ADP + protein N-phospho-L-histidine.</text>
        <dbReference type="EC" id="2.7.13.3"/>
    </reaction>
</comment>
<keyword evidence="6 13" id="KW-0812">Transmembrane</keyword>
<evidence type="ECO:0000256" key="1">
    <source>
        <dbReference type="ARBA" id="ARBA00000085"/>
    </source>
</evidence>
<dbReference type="SUPFAM" id="SSF55781">
    <property type="entry name" value="GAF domain-like"/>
    <property type="match status" value="1"/>
</dbReference>
<evidence type="ECO:0000256" key="6">
    <source>
        <dbReference type="ARBA" id="ARBA00022692"/>
    </source>
</evidence>
<dbReference type="STRING" id="1354304.XPG1_2374"/>